<organism evidence="2 3">
    <name type="scientific">Pristionchus entomophagus</name>
    <dbReference type="NCBI Taxonomy" id="358040"/>
    <lineage>
        <taxon>Eukaryota</taxon>
        <taxon>Metazoa</taxon>
        <taxon>Ecdysozoa</taxon>
        <taxon>Nematoda</taxon>
        <taxon>Chromadorea</taxon>
        <taxon>Rhabditida</taxon>
        <taxon>Rhabditina</taxon>
        <taxon>Diplogasteromorpha</taxon>
        <taxon>Diplogasteroidea</taxon>
        <taxon>Neodiplogasteridae</taxon>
        <taxon>Pristionchus</taxon>
    </lineage>
</organism>
<keyword evidence="3" id="KW-1185">Reference proteome</keyword>
<evidence type="ECO:0000313" key="3">
    <source>
        <dbReference type="Proteomes" id="UP001432027"/>
    </source>
</evidence>
<name>A0AAV5SI84_9BILA</name>
<proteinExistence type="predicted"/>
<gene>
    <name evidence="2" type="ORF">PENTCL1PPCAC_4799</name>
</gene>
<dbReference type="SMART" id="SM00355">
    <property type="entry name" value="ZnF_C2H2"/>
    <property type="match status" value="3"/>
</dbReference>
<protein>
    <recommendedName>
        <fullName evidence="1">C2H2-type domain-containing protein</fullName>
    </recommendedName>
</protein>
<feature type="domain" description="C2H2-type" evidence="1">
    <location>
        <begin position="268"/>
        <end position="289"/>
    </location>
</feature>
<dbReference type="AlphaFoldDB" id="A0AAV5SI84"/>
<accession>A0AAV5SI84</accession>
<evidence type="ECO:0000313" key="2">
    <source>
        <dbReference type="EMBL" id="GMS82624.1"/>
    </source>
</evidence>
<sequence>MDPSRLEFAQSCARSVCDDYSGQTRLKADELLIRNLSEIVINAIDGILSINVFDFSRLQRMCEKPRRKTQLDRLSVAVSTLLLHLLTDREQMQGDTTVQKNPFSTLVTSPDGTEIKQEEITSDPAPAFDNAPETVIKEEVMDEDEEKAIPFNGVVHPELFSDVKKEEVEEEGPSCSNFVAPDGAQMTLEAQPALGNGVFLGNHGQSKRIVMTMPPRPVRTANVVLAAPKQDRLASKLAGCPAVDDSTLVEIYQKVPYRNSGKRTRKQCELCKYSCFENAVLNEHIRSAHPEHFEQTASHCPSCSFRAIDEQEFENHCNWYRCTACLKNVSKCQKKVHDGSERMEERPCPNRRCAFRTMNMSAWKEHVNELCPFCKALIPTCVTIEDHWAGKLDGPKCAKKCSRVAACDFRAIVLSNLLRHEKAHAITRVFANFDIGMTCPYCPEHISDAVAFNSHMMHHHKPHLFRFAAILRCNAQLESGDCSFKCARSYEMVDHWEKKYDHDGSPSFRFDYEIAKFEMKNIEKATARR</sequence>
<evidence type="ECO:0000259" key="1">
    <source>
        <dbReference type="PROSITE" id="PS00028"/>
    </source>
</evidence>
<comment type="caution">
    <text evidence="2">The sequence shown here is derived from an EMBL/GenBank/DDBJ whole genome shotgun (WGS) entry which is preliminary data.</text>
</comment>
<dbReference type="PROSITE" id="PS00028">
    <property type="entry name" value="ZINC_FINGER_C2H2_1"/>
    <property type="match status" value="1"/>
</dbReference>
<dbReference type="InterPro" id="IPR013087">
    <property type="entry name" value="Znf_C2H2_type"/>
</dbReference>
<reference evidence="2" key="1">
    <citation type="submission" date="2023-10" db="EMBL/GenBank/DDBJ databases">
        <title>Genome assembly of Pristionchus species.</title>
        <authorList>
            <person name="Yoshida K."/>
            <person name="Sommer R.J."/>
        </authorList>
    </citation>
    <scope>NUCLEOTIDE SEQUENCE</scope>
    <source>
        <strain evidence="2">RS0144</strain>
    </source>
</reference>
<dbReference type="EMBL" id="BTSX01000002">
    <property type="protein sequence ID" value="GMS82624.1"/>
    <property type="molecule type" value="Genomic_DNA"/>
</dbReference>
<dbReference type="Proteomes" id="UP001432027">
    <property type="component" value="Unassembled WGS sequence"/>
</dbReference>